<proteinExistence type="predicted"/>
<dbReference type="Pfam" id="PF14737">
    <property type="entry name" value="DUF4470"/>
    <property type="match status" value="1"/>
</dbReference>
<evidence type="ECO:0000313" key="2">
    <source>
        <dbReference type="EMBL" id="KAK6006795.1"/>
    </source>
</evidence>
<dbReference type="InterPro" id="IPR027974">
    <property type="entry name" value="DUF4470"/>
</dbReference>
<feature type="domain" description="DUF4470" evidence="1">
    <location>
        <begin position="16"/>
        <end position="104"/>
    </location>
</feature>
<evidence type="ECO:0000259" key="1">
    <source>
        <dbReference type="Pfam" id="PF14737"/>
    </source>
</evidence>
<protein>
    <recommendedName>
        <fullName evidence="1">DUF4470 domain-containing protein</fullName>
    </recommendedName>
</protein>
<name>A0ABR0TQR5_AURPU</name>
<dbReference type="Proteomes" id="UP001341245">
    <property type="component" value="Unassembled WGS sequence"/>
</dbReference>
<reference evidence="2 3" key="1">
    <citation type="submission" date="2023-11" db="EMBL/GenBank/DDBJ databases">
        <title>Draft genome sequence and annotation of the polyextremotolerant black yeast-like fungus Aureobasidium pullulans NRRL 62042.</title>
        <authorList>
            <person name="Dielentheis-Frenken M.R.E."/>
            <person name="Wibberg D."/>
            <person name="Blank L.M."/>
            <person name="Tiso T."/>
        </authorList>
    </citation>
    <scope>NUCLEOTIDE SEQUENCE [LARGE SCALE GENOMIC DNA]</scope>
    <source>
        <strain evidence="2 3">NRRL 62042</strain>
    </source>
</reference>
<evidence type="ECO:0000313" key="3">
    <source>
        <dbReference type="Proteomes" id="UP001341245"/>
    </source>
</evidence>
<organism evidence="2 3">
    <name type="scientific">Aureobasidium pullulans</name>
    <name type="common">Black yeast</name>
    <name type="synonym">Pullularia pullulans</name>
    <dbReference type="NCBI Taxonomy" id="5580"/>
    <lineage>
        <taxon>Eukaryota</taxon>
        <taxon>Fungi</taxon>
        <taxon>Dikarya</taxon>
        <taxon>Ascomycota</taxon>
        <taxon>Pezizomycotina</taxon>
        <taxon>Dothideomycetes</taxon>
        <taxon>Dothideomycetidae</taxon>
        <taxon>Dothideales</taxon>
        <taxon>Saccotheciaceae</taxon>
        <taxon>Aureobasidium</taxon>
    </lineage>
</organism>
<sequence>MLTPTYVNVKSFFSSIGNTPAVNLLRDYRPGEEPIEILAIGCGDVRNILFTLWSEQHTACALNFTACDLDPAILARNIFLLTAITPDSSFEEIERLWRTYYHFYVTNSDLSWIREHCGKLLAVSASLSTWNDSTFRSSFKSSTETSLSEVRRVWTLYAEARTRGDDAKVRRDIKSMYDNYYITKDGPRFAVHAVRSSGAHGIYAAETLNEAFYNFWKTGVVADNERDVTVVGQEDGGRVNPLMTISPVGSKQFNVHYGADPLAGFHLAEVFDISQTKLATTNSLAGMAKAQFHEWCHAFSSRIATNLVNIMHRQKQYRMRIL</sequence>
<comment type="caution">
    <text evidence="2">The sequence shown here is derived from an EMBL/GenBank/DDBJ whole genome shotgun (WGS) entry which is preliminary data.</text>
</comment>
<dbReference type="EMBL" id="JASGXD010000003">
    <property type="protein sequence ID" value="KAK6006795.1"/>
    <property type="molecule type" value="Genomic_DNA"/>
</dbReference>
<keyword evidence="3" id="KW-1185">Reference proteome</keyword>
<gene>
    <name evidence="2" type="ORF">QM012_005803</name>
</gene>
<accession>A0ABR0TQR5</accession>